<comment type="caution">
    <text evidence="1">The sequence shown here is derived from an EMBL/GenBank/DDBJ whole genome shotgun (WGS) entry which is preliminary data.</text>
</comment>
<evidence type="ECO:0000313" key="2">
    <source>
        <dbReference type="Proteomes" id="UP000548423"/>
    </source>
</evidence>
<reference evidence="2" key="2">
    <citation type="submission" date="2020-08" db="EMBL/GenBank/DDBJ databases">
        <title>The Agave Microbiome: Exploring the role of microbial communities in plant adaptations to desert environments.</title>
        <authorList>
            <person name="Partida-Martinez L.P."/>
        </authorList>
    </citation>
    <scope>NUCLEOTIDE SEQUENCE [LARGE SCALE GENOMIC DNA]</scope>
    <source>
        <strain evidence="2">AT2.8</strain>
    </source>
</reference>
<dbReference type="Proteomes" id="UP000548423">
    <property type="component" value="Unassembled WGS sequence"/>
</dbReference>
<name>A0A852TIP4_9BACI</name>
<dbReference type="AlphaFoldDB" id="A0A852TIP4"/>
<accession>A0A852TIP4</accession>
<gene>
    <name evidence="1" type="ORF">F4694_005522</name>
</gene>
<sequence>MEASGRSVTLNPYIISTFRSLVEAIIPPHLKQKDYIGTVHVAGAQELHVYEYVIWILDHSIAFPVKEQFNFVNGSMSKSTAELLDAGAARLIQKGQIFYPLNGTAYPSGGLFSALSPIDRLRAITIIERLDINLEYLSIPYKNNPVLVRNMMDVLNELPMFCHYSEWPAYGKTRLLSPEYRRVEYFPPGWFQVQYPGPSFGYRDFRGFLAIIQHRKVDQ</sequence>
<protein>
    <submittedName>
        <fullName evidence="1">Uncharacterized protein</fullName>
    </submittedName>
</protein>
<proteinExistence type="predicted"/>
<evidence type="ECO:0000313" key="1">
    <source>
        <dbReference type="EMBL" id="NYE08673.1"/>
    </source>
</evidence>
<reference evidence="2" key="1">
    <citation type="submission" date="2020-07" db="EMBL/GenBank/DDBJ databases">
        <authorList>
            <person name="Partida-Martinez L."/>
            <person name="Huntemann M."/>
            <person name="Clum A."/>
            <person name="Wang J."/>
            <person name="Palaniappan K."/>
            <person name="Ritter S."/>
            <person name="Chen I.-M."/>
            <person name="Stamatis D."/>
            <person name="Reddy T."/>
            <person name="O'Malley R."/>
            <person name="Daum C."/>
            <person name="Shapiro N."/>
            <person name="Ivanova N."/>
            <person name="Kyrpides N."/>
            <person name="Woyke T."/>
        </authorList>
    </citation>
    <scope>NUCLEOTIDE SEQUENCE [LARGE SCALE GENOMIC DNA]</scope>
    <source>
        <strain evidence="2">AT2.8</strain>
    </source>
</reference>
<organism evidence="1 2">
    <name type="scientific">Neobacillus niacini</name>
    <dbReference type="NCBI Taxonomy" id="86668"/>
    <lineage>
        <taxon>Bacteria</taxon>
        <taxon>Bacillati</taxon>
        <taxon>Bacillota</taxon>
        <taxon>Bacilli</taxon>
        <taxon>Bacillales</taxon>
        <taxon>Bacillaceae</taxon>
        <taxon>Neobacillus</taxon>
    </lineage>
</organism>
<dbReference type="EMBL" id="JACCBX010000015">
    <property type="protein sequence ID" value="NYE08673.1"/>
    <property type="molecule type" value="Genomic_DNA"/>
</dbReference>